<evidence type="ECO:0000256" key="3">
    <source>
        <dbReference type="ARBA" id="ARBA00007971"/>
    </source>
</evidence>
<dbReference type="InterPro" id="IPR043427">
    <property type="entry name" value="YscJ/FliF"/>
</dbReference>
<dbReference type="PRINTS" id="PR01009">
    <property type="entry name" value="FLGMRINGFLIF"/>
</dbReference>
<evidence type="ECO:0000256" key="8">
    <source>
        <dbReference type="ARBA" id="ARBA00023143"/>
    </source>
</evidence>
<dbReference type="PIRSF" id="PIRSF004862">
    <property type="entry name" value="FliF"/>
    <property type="match status" value="1"/>
</dbReference>
<keyword evidence="5 11" id="KW-0812">Transmembrane</keyword>
<reference evidence="14 15" key="1">
    <citation type="submission" date="2017-08" db="EMBL/GenBank/DDBJ databases">
        <title>Infants hospitalized years apart are colonized by the same room-sourced microbial strains.</title>
        <authorList>
            <person name="Brooks B."/>
            <person name="Olm M.R."/>
            <person name="Firek B.A."/>
            <person name="Baker R."/>
            <person name="Thomas B.C."/>
            <person name="Morowitz M.J."/>
            <person name="Banfield J.F."/>
        </authorList>
    </citation>
    <scope>NUCLEOTIDE SEQUENCE [LARGE SCALE GENOMIC DNA]</scope>
    <source>
        <strain evidence="14">S2_005_002_R2_33</strain>
    </source>
</reference>
<keyword evidence="14" id="KW-0966">Cell projection</keyword>
<dbReference type="InterPro" id="IPR013556">
    <property type="entry name" value="Flag_M-ring_C"/>
</dbReference>
<feature type="compositionally biased region" description="Polar residues" evidence="10">
    <location>
        <begin position="347"/>
        <end position="366"/>
    </location>
</feature>
<dbReference type="PANTHER" id="PTHR30046:SF0">
    <property type="entry name" value="FLAGELLAR M-RING PROTEIN"/>
    <property type="match status" value="1"/>
</dbReference>
<name>A0A2W5QTA1_9SPHN</name>
<dbReference type="NCBIfam" id="TIGR00206">
    <property type="entry name" value="fliF"/>
    <property type="match status" value="1"/>
</dbReference>
<evidence type="ECO:0000256" key="4">
    <source>
        <dbReference type="ARBA" id="ARBA00022475"/>
    </source>
</evidence>
<dbReference type="Gene3D" id="3.30.300.30">
    <property type="match status" value="1"/>
</dbReference>
<keyword evidence="7 11" id="KW-0472">Membrane</keyword>
<evidence type="ECO:0000256" key="11">
    <source>
        <dbReference type="SAM" id="Phobius"/>
    </source>
</evidence>
<dbReference type="GO" id="GO:0009431">
    <property type="term" value="C:bacterial-type flagellum basal body, MS ring"/>
    <property type="evidence" value="ECO:0007669"/>
    <property type="project" value="InterPro"/>
</dbReference>
<dbReference type="InterPro" id="IPR045851">
    <property type="entry name" value="AMP-bd_C_sf"/>
</dbReference>
<dbReference type="Pfam" id="PF01514">
    <property type="entry name" value="YscJ_FliF"/>
    <property type="match status" value="1"/>
</dbReference>
<dbReference type="EMBL" id="QFPX01000008">
    <property type="protein sequence ID" value="PZQ54670.1"/>
    <property type="molecule type" value="Genomic_DNA"/>
</dbReference>
<accession>A0A2W5QTA1</accession>
<feature type="compositionally biased region" description="Pro residues" evidence="10">
    <location>
        <begin position="332"/>
        <end position="346"/>
    </location>
</feature>
<dbReference type="AlphaFoldDB" id="A0A2W5QTA1"/>
<keyword evidence="14" id="KW-0969">Cilium</keyword>
<dbReference type="Pfam" id="PF08345">
    <property type="entry name" value="YscJ_FliF_C"/>
    <property type="match status" value="1"/>
</dbReference>
<feature type="domain" description="Flagellar M-ring N-terminal" evidence="12">
    <location>
        <begin position="73"/>
        <end position="244"/>
    </location>
</feature>
<proteinExistence type="inferred from homology"/>
<evidence type="ECO:0000256" key="5">
    <source>
        <dbReference type="ARBA" id="ARBA00022692"/>
    </source>
</evidence>
<keyword evidence="4" id="KW-1003">Cell membrane</keyword>
<evidence type="ECO:0000256" key="1">
    <source>
        <dbReference type="ARBA" id="ARBA00004117"/>
    </source>
</evidence>
<feature type="transmembrane region" description="Helical" evidence="11">
    <location>
        <begin position="48"/>
        <end position="68"/>
    </location>
</feature>
<gene>
    <name evidence="14" type="primary">fliF</name>
    <name evidence="14" type="ORF">DI555_11605</name>
</gene>
<dbReference type="GO" id="GO:0005886">
    <property type="term" value="C:plasma membrane"/>
    <property type="evidence" value="ECO:0007669"/>
    <property type="project" value="UniProtKB-SubCell"/>
</dbReference>
<dbReference type="PANTHER" id="PTHR30046">
    <property type="entry name" value="FLAGELLAR M-RING PROTEIN"/>
    <property type="match status" value="1"/>
</dbReference>
<evidence type="ECO:0000256" key="7">
    <source>
        <dbReference type="ARBA" id="ARBA00023136"/>
    </source>
</evidence>
<feature type="region of interest" description="Disordered" evidence="10">
    <location>
        <begin position="297"/>
        <end position="367"/>
    </location>
</feature>
<evidence type="ECO:0000256" key="6">
    <source>
        <dbReference type="ARBA" id="ARBA00022989"/>
    </source>
</evidence>
<organism evidence="14 15">
    <name type="scientific">Novosphingobium pentaromativorans</name>
    <dbReference type="NCBI Taxonomy" id="205844"/>
    <lineage>
        <taxon>Bacteria</taxon>
        <taxon>Pseudomonadati</taxon>
        <taxon>Pseudomonadota</taxon>
        <taxon>Alphaproteobacteria</taxon>
        <taxon>Sphingomonadales</taxon>
        <taxon>Sphingomonadaceae</taxon>
        <taxon>Novosphingobium</taxon>
    </lineage>
</organism>
<keyword evidence="8 9" id="KW-0975">Bacterial flagellum</keyword>
<dbReference type="GO" id="GO:0003774">
    <property type="term" value="F:cytoskeletal motor activity"/>
    <property type="evidence" value="ECO:0007669"/>
    <property type="project" value="InterPro"/>
</dbReference>
<comment type="similarity">
    <text evidence="3 9">Belongs to the FliF family.</text>
</comment>
<evidence type="ECO:0000256" key="2">
    <source>
        <dbReference type="ARBA" id="ARBA00004651"/>
    </source>
</evidence>
<evidence type="ECO:0000313" key="14">
    <source>
        <dbReference type="EMBL" id="PZQ54670.1"/>
    </source>
</evidence>
<keyword evidence="6 11" id="KW-1133">Transmembrane helix</keyword>
<evidence type="ECO:0000259" key="13">
    <source>
        <dbReference type="Pfam" id="PF08345"/>
    </source>
</evidence>
<dbReference type="GO" id="GO:0071973">
    <property type="term" value="P:bacterial-type flagellum-dependent cell motility"/>
    <property type="evidence" value="ECO:0007669"/>
    <property type="project" value="InterPro"/>
</dbReference>
<comment type="subcellular location">
    <subcellularLocation>
        <location evidence="1 9">Bacterial flagellum basal body</location>
    </subcellularLocation>
    <subcellularLocation>
        <location evidence="2">Cell membrane</location>
        <topology evidence="2">Multi-pass membrane protein</topology>
    </subcellularLocation>
</comment>
<evidence type="ECO:0000313" key="15">
    <source>
        <dbReference type="Proteomes" id="UP000249082"/>
    </source>
</evidence>
<dbReference type="InterPro" id="IPR006182">
    <property type="entry name" value="FliF_N_dom"/>
</dbReference>
<feature type="compositionally biased region" description="Basic and acidic residues" evidence="10">
    <location>
        <begin position="297"/>
        <end position="310"/>
    </location>
</feature>
<feature type="transmembrane region" description="Helical" evidence="11">
    <location>
        <begin position="446"/>
        <end position="468"/>
    </location>
</feature>
<evidence type="ECO:0000259" key="12">
    <source>
        <dbReference type="Pfam" id="PF01514"/>
    </source>
</evidence>
<dbReference type="Proteomes" id="UP000249082">
    <property type="component" value="Unassembled WGS sequence"/>
</dbReference>
<comment type="caution">
    <text evidence="14">The sequence shown here is derived from an EMBL/GenBank/DDBJ whole genome shotgun (WGS) entry which is preliminary data.</text>
</comment>
<keyword evidence="14" id="KW-0282">Flagellum</keyword>
<evidence type="ECO:0000256" key="10">
    <source>
        <dbReference type="SAM" id="MobiDB-lite"/>
    </source>
</evidence>
<protein>
    <recommendedName>
        <fullName evidence="9">Flagellar M-ring protein</fullName>
    </recommendedName>
</protein>
<dbReference type="InterPro" id="IPR000067">
    <property type="entry name" value="FlgMring_FliF"/>
</dbReference>
<feature type="domain" description="Flagellar M-ring C-terminal" evidence="13">
    <location>
        <begin position="271"/>
        <end position="431"/>
    </location>
</feature>
<evidence type="ECO:0000256" key="9">
    <source>
        <dbReference type="PIRNR" id="PIRNR004862"/>
    </source>
</evidence>
<sequence>MADLVPARAGDAVRHPAPSFFAPLIDRSGGPVLTRLGAFAAQPAVRKLLPAFVGFAAVGGALLAWATLAPSPQRVLYGQLDDADRAGVVAALDQAGIGYRIDSGTGALTVGEGDFYKARMLVASDGALAAPESGDQMLDKLPMGASRTLEGERLRSAREHDLQATIAEIDGVEAVRVHIAEGEKSVFVRENVPPTASVMVRLKAGRQLSEGQVMAVVNLVAGSVPGLASDAVKVVDQHGRLLSQDSGADADGMNLQSRLEAKIRDQVSGLLTPVLGPDNFTTQAQVALDMDDVTSARESYDKDGVVRSETQEQSQSTGTPPAVGVPGVLSNTPPPAAQPRPGPPQETPASASSTGPTNGESSSSRTYELGRQVSVANTRPGGIKRISVAVAIKSDAVKGAREVQDIEALVSAAVGADPQRGDQVKVIVRKFPPASDSALRFYETPWFAMIVRNGAALLAVLMVLMLGIRPLIAAVRGDAAQGNKAPGRKRRKAKGDVIEEAGDGDAVRLALERALDDPAATAALAGALPHRPEIPGADGLDIDLQRADLLSRQVNLAQRLVSEQPDSAVAALRQMINDPLPGDEANEARANGARAA</sequence>
<comment type="function">
    <text evidence="9">The M ring may be actively involved in energy transduction.</text>
</comment>